<evidence type="ECO:0000313" key="3">
    <source>
        <dbReference type="EMBL" id="VDI28807.1"/>
    </source>
</evidence>
<sequence length="113" mass="12788">CGIQVIGDHNYVGCFVDTRIRLLPHMLPLEGPHHNEMENNRCLLYCKDRGYMYAGTEINQHCFCGDDPYQYGPDDVASIYILDYDCNNECTGDAGQICGGGWRLSVYETGIER</sequence>
<feature type="domain" description="WSC" evidence="2">
    <location>
        <begin position="8"/>
        <end position="110"/>
    </location>
</feature>
<evidence type="ECO:0000259" key="2">
    <source>
        <dbReference type="PROSITE" id="PS51212"/>
    </source>
</evidence>
<reference evidence="3" key="1">
    <citation type="submission" date="2018-11" db="EMBL/GenBank/DDBJ databases">
        <authorList>
            <person name="Alioto T."/>
            <person name="Alioto T."/>
        </authorList>
    </citation>
    <scope>NUCLEOTIDE SEQUENCE</scope>
</reference>
<dbReference type="OrthoDB" id="6108310at2759"/>
<organism evidence="3 4">
    <name type="scientific">Mytilus galloprovincialis</name>
    <name type="common">Mediterranean mussel</name>
    <dbReference type="NCBI Taxonomy" id="29158"/>
    <lineage>
        <taxon>Eukaryota</taxon>
        <taxon>Metazoa</taxon>
        <taxon>Spiralia</taxon>
        <taxon>Lophotrochozoa</taxon>
        <taxon>Mollusca</taxon>
        <taxon>Bivalvia</taxon>
        <taxon>Autobranchia</taxon>
        <taxon>Pteriomorphia</taxon>
        <taxon>Mytilida</taxon>
        <taxon>Mytiloidea</taxon>
        <taxon>Mytilidae</taxon>
        <taxon>Mytilinae</taxon>
        <taxon>Mytilus</taxon>
    </lineage>
</organism>
<keyword evidence="1" id="KW-0677">Repeat</keyword>
<gene>
    <name evidence="3" type="ORF">MGAL_10B065862</name>
</gene>
<evidence type="ECO:0000256" key="1">
    <source>
        <dbReference type="ARBA" id="ARBA00022737"/>
    </source>
</evidence>
<proteinExistence type="predicted"/>
<evidence type="ECO:0000313" key="4">
    <source>
        <dbReference type="Proteomes" id="UP000596742"/>
    </source>
</evidence>
<dbReference type="PROSITE" id="PS51212">
    <property type="entry name" value="WSC"/>
    <property type="match status" value="1"/>
</dbReference>
<dbReference type="EMBL" id="UYJE01004528">
    <property type="protein sequence ID" value="VDI28807.1"/>
    <property type="molecule type" value="Genomic_DNA"/>
</dbReference>
<dbReference type="PANTHER" id="PTHR45964:SF5">
    <property type="entry name" value="WSCD FAMILY MEMBER CG9164"/>
    <property type="match status" value="1"/>
</dbReference>
<comment type="caution">
    <text evidence="3">The sequence shown here is derived from an EMBL/GenBank/DDBJ whole genome shotgun (WGS) entry which is preliminary data.</text>
</comment>
<dbReference type="InterPro" id="IPR002889">
    <property type="entry name" value="WSC_carb-bd"/>
</dbReference>
<dbReference type="AlphaFoldDB" id="A0A8B6E693"/>
<dbReference type="Proteomes" id="UP000596742">
    <property type="component" value="Unassembled WGS sequence"/>
</dbReference>
<name>A0A8B6E693_MYTGA</name>
<dbReference type="Pfam" id="PF01822">
    <property type="entry name" value="WSC"/>
    <property type="match status" value="1"/>
</dbReference>
<dbReference type="PANTHER" id="PTHR45964">
    <property type="entry name" value="WSCD FAMILY MEMBER CG9164"/>
    <property type="match status" value="1"/>
</dbReference>
<protein>
    <recommendedName>
        <fullName evidence="2">WSC domain-containing protein</fullName>
    </recommendedName>
</protein>
<dbReference type="InterPro" id="IPR051589">
    <property type="entry name" value="Sialate-O-sulfotransferase"/>
</dbReference>
<feature type="non-terminal residue" evidence="3">
    <location>
        <position position="1"/>
    </location>
</feature>
<keyword evidence="4" id="KW-1185">Reference proteome</keyword>
<accession>A0A8B6E693</accession>
<dbReference type="SMART" id="SM00321">
    <property type="entry name" value="WSC"/>
    <property type="match status" value="1"/>
</dbReference>